<proteinExistence type="predicted"/>
<name>X1TU44_9ZZZZ</name>
<dbReference type="Pfam" id="PF11741">
    <property type="entry name" value="AMIN"/>
    <property type="match status" value="1"/>
</dbReference>
<accession>X1TU44</accession>
<sequence>MTKKNILLFPCLLLLVLSFTALSFSKEESILERIVTSKGEKTLEVKIFLSPNTFHREFKLYNPYRIGIDLFNIKSIQSSRSIRVNALGIGTIRVSKFKPNIARIVFDLTEEFPPYKTESFKEGLRVVFWPEEEPRVIPEEEPRVIEEKIKIEDAICDIKVDPAKANINDPISVDISGSQHAKSVEVDVFNPEGAKIDTQELTPDSPKWEIILDKPGEYVIKGKAFNMEGKPSENPCEVKIYINFPPISKLECYPSKGNVGRPIAINASDSSDSDGDVVNVDFTIADEEGNLIDRFVDTEKPFSWVKVFEKKGIYTVTAIVTDDSGAVSEPAQVEFAAKQKRLFF</sequence>
<dbReference type="InterPro" id="IPR035986">
    <property type="entry name" value="PKD_dom_sf"/>
</dbReference>
<organism evidence="3">
    <name type="scientific">marine sediment metagenome</name>
    <dbReference type="NCBI Taxonomy" id="412755"/>
    <lineage>
        <taxon>unclassified sequences</taxon>
        <taxon>metagenomes</taxon>
        <taxon>ecological metagenomes</taxon>
    </lineage>
</organism>
<protein>
    <submittedName>
        <fullName evidence="3">Uncharacterized protein</fullName>
    </submittedName>
</protein>
<feature type="non-terminal residue" evidence="3">
    <location>
        <position position="344"/>
    </location>
</feature>
<dbReference type="Pfam" id="PF18911">
    <property type="entry name" value="PKD_4"/>
    <property type="match status" value="1"/>
</dbReference>
<dbReference type="AlphaFoldDB" id="X1TU44"/>
<dbReference type="InterPro" id="IPR000601">
    <property type="entry name" value="PKD_dom"/>
</dbReference>
<comment type="caution">
    <text evidence="3">The sequence shown here is derived from an EMBL/GenBank/DDBJ whole genome shotgun (WGS) entry which is preliminary data.</text>
</comment>
<dbReference type="Gene3D" id="2.60.40.3500">
    <property type="match status" value="1"/>
</dbReference>
<dbReference type="InterPro" id="IPR013783">
    <property type="entry name" value="Ig-like_fold"/>
</dbReference>
<dbReference type="SUPFAM" id="SSF49299">
    <property type="entry name" value="PKD domain"/>
    <property type="match status" value="1"/>
</dbReference>
<feature type="domain" description="PKD" evidence="2">
    <location>
        <begin position="254"/>
        <end position="331"/>
    </location>
</feature>
<reference evidence="3" key="1">
    <citation type="journal article" date="2014" name="Front. Microbiol.">
        <title>High frequency of phylogenetically diverse reductive dehalogenase-homologous genes in deep subseafloor sedimentary metagenomes.</title>
        <authorList>
            <person name="Kawai M."/>
            <person name="Futagami T."/>
            <person name="Toyoda A."/>
            <person name="Takaki Y."/>
            <person name="Nishi S."/>
            <person name="Hori S."/>
            <person name="Arai W."/>
            <person name="Tsubouchi T."/>
            <person name="Morono Y."/>
            <person name="Uchiyama I."/>
            <person name="Ito T."/>
            <person name="Fujiyama A."/>
            <person name="Inagaki F."/>
            <person name="Takami H."/>
        </authorList>
    </citation>
    <scope>NUCLEOTIDE SEQUENCE</scope>
    <source>
        <strain evidence="3">Expedition CK06-06</strain>
    </source>
</reference>
<gene>
    <name evidence="3" type="ORF">S12H4_14657</name>
</gene>
<evidence type="ECO:0000259" key="2">
    <source>
        <dbReference type="Pfam" id="PF18911"/>
    </source>
</evidence>
<dbReference type="InterPro" id="IPR021731">
    <property type="entry name" value="AMIN_dom"/>
</dbReference>
<evidence type="ECO:0000259" key="1">
    <source>
        <dbReference type="Pfam" id="PF11741"/>
    </source>
</evidence>
<feature type="domain" description="AMIN" evidence="1">
    <location>
        <begin position="39"/>
        <end position="127"/>
    </location>
</feature>
<dbReference type="EMBL" id="BARW01007002">
    <property type="protein sequence ID" value="GAI83534.1"/>
    <property type="molecule type" value="Genomic_DNA"/>
</dbReference>
<evidence type="ECO:0000313" key="3">
    <source>
        <dbReference type="EMBL" id="GAI83534.1"/>
    </source>
</evidence>
<dbReference type="Gene3D" id="2.60.40.10">
    <property type="entry name" value="Immunoglobulins"/>
    <property type="match status" value="1"/>
</dbReference>